<feature type="chain" id="PRO_5040935544" evidence="8">
    <location>
        <begin position="23"/>
        <end position="2745"/>
    </location>
</feature>
<dbReference type="OrthoDB" id="188939at2759"/>
<dbReference type="PROSITE" id="PS51257">
    <property type="entry name" value="PROKAR_LIPOPROTEIN"/>
    <property type="match status" value="1"/>
</dbReference>
<feature type="signal peptide" evidence="8">
    <location>
        <begin position="1"/>
        <end position="22"/>
    </location>
</feature>
<keyword evidence="7" id="KW-1133">Transmembrane helix</keyword>
<sequence>MLARLFLPIFLLLTLAPTPTLSIACQDATAPCTLNVQELTTGPSADHPLPYDGRTFYTASISVSDLQSGYPGYDLLNDPDQLYFYTLTMTETFGRGTVLAKIGNGGSWPTDYGSSHFHSDMDAMNTRNAMTMPLAKLFQMEDPPRSSTDFTTPLKVRIVIENISSYGTGGKLSFNLLLSRLSAENYRGSTMRTNPSGSLEQAGVALHPGVPTMAANVLSAGDDSTTKRYSVYSFTVPAGADYTISMTAITGSNYGLRFLIKEVDRGMPTLDDSQHCNDSITCSMNKPSSSYLRIEHNLNNPSQRDFNVMVYSTTSTTTPILYSILAAPSTTTQPTHLLNGVTLCDIGMSVDRLNFFELHVPADSTSFSVTVTPIATGTDPSVYIATEGFYDDSPAVWSSHRIGNYDETITVTSSDPNFKHGGGTYYITVSTPHQNNEVYTILPITSENTPIYLQPGQPQHDTLPVRQWRYYQYFFDGDVVIDVTPDHGDPDVYVGCRFEPEVCPGASCFNATSTQLFEDALTIKSSSSSLPEGSRIFTQDCPIIYIGVYSYPLPQSTSSSYIITAVPVEGTTSVVPGVSYEGTVYRDTTKYYSIHVGAESVEISVLVTPFYGDPDVYIKVCVEDGEVASKTNHDFSSILDQYHDDRVTIGEGQIQPDCEISIAVLGFSQSQFTLTATLEDVDQTLTAGKPFKESVAAYSTQTFEFTSNEEGDLRLYLTMLSGVAWLQAAENKTFISSDACTADRSSAVPPICWRDHSASTNSISMLTIPNRQIGDVTYVGVTGISTDVPPTSAMFTIMAKEEDSSTLIQLIDGVGQNYIAQSTLDMTYYQIRLSGGHDELKLSLAPKSSQFIMFVKQCVGAACEQDLPSPTNNGWTGSCQSEESTLQVSRNDTQGTSYLVGIAPCGSSSGGGYTITGEIDKKVLLLSMGRAVSDYSRINNYAQFKVYMPEINPDNPNQQAAAELFVSITCLSGDADLFVSRNPNPTREDHMWGQTRWGSDALTIYPEDANYCSGCYYFISVYGYEEALYTILATVKSDEAVVIYPGMPQSDHVSESGVNNYAFEFIRTEISGDSASEQIEITLTPAFGDPDIFILVSDGTGESGNNGRGHPGPTNWDYYSLEMNQREDHVVIRTNTPRFNTRCPLTSPMCLIQIAITGFHEADYVLTVTTNLAITTLAIDQPFQGVIARKSYEYFRVSVNDQQQSLKLSLTPTAGSSELYVSCTNESPSTSDYSFTSYHQHSTTATSFSTTITGASLASRGCDSFPADVYVSVFNNDTVTTSSFILTPTLISTDDGGDSLDQLTFLPHGLMLSGDVEYRKFTYYRVSIGGGDAGEDLSLSAITASGDVDIYISNDWETKPFWDTATSEVKNYVYSSAHSGSNFDELISIPNLDPAQHPSYVVGVFGRYANPSNSDCEDDEWGGSTTCDTLVGLGVTCDGFFCSSCPRAGQCDRTCNFCPPADTPTGTSSYTILAETSKTITKLMDGVPVTSFVETTAYKYYSTTITDPTSDVSISVTPLSGGDPDIYVSVNGLYSRFPNRTQHDFVSMGYGADTMMLQHNQLAAKCGSGSDISTDNPCTLYIGIYGYNHSRFSIMSNLDYGWSSPILLVDGQPQSSLVKEKEYQYYYKEVGIDEGEIISFTLTPLDDGDADLYLTSSRDREPGVSNYDLRSTGWSGADSIVIRPGDEHYCTSCTFYLAVYGFKETSYSIVASTGLTSLSCGTVANGQAWRNHMTYFSYYHSATGGDLEISVMALTGDPDIYVTAGGGGAVLPTQDDYIWKSGDAGSDYVLIEEEGDINYCTDCDYTIGVYAWAANSTFTVMVNSGECIRNLYPGRPQSANLDAGEATYYKMTLGSSSASMDIAMTMQWGEADVYVKTLTDGVIWDTSKVPDPSDPSSYDFTSANNTVDNIHVDGPHETATTFIVGVFASASTNCRFNIVGSFTSTQIVLLAGVPQRHFVEEGVNKYFYFNVDRADVDLQVTVTSITGDPDMMISYDDQYPSCQIQPGISHYDYEHRLCSNYTWFSNNPKSDTVVINHNNPCQATADTVAVSSTCDNDVVKNMFRTGGSFYVGVFGFSSSSFMITAAYKGSRTKLVTGTPQTGHTSAQDVCRSRDSAGACLGSDEHRVQTGYFEFEVGSDNWNFESHVSFSITPDCSYSSQAPGCAEGGKLTAYVNVCVGDDSDPNRCVISDMYSTSGNSDLEEMLTANERTIVFVPNDPAHPSGISCNPVNSRASCKYYVSVEGIDDIYNEATFQITAIRPGNLAVIPCGSSPAPDGITTWGIDRVHQEMQGYELCGTDLVAPHGFLDVTLEICSGNLELRICDGDNSCNGVVPSHNDYSVYSTPETTCTFKPKVEVTPTCQMNAEGTPVSVQVSYASVDTYFMSVTGSGTYNMVLGSFKSDDFNPHIKSSGSVTTSNGGSVTLNWNPGRVVLSGIPNGVEPPLMDYEVYYVKNSLLLESVAKFDGTEHEINLLSRCGLVHMIDIVQPDVNIDVNSPDYGMVYVENHDENPNSYTFSGLTEDEDFVFYVVGKCDTKCMTQIVATNSETNVQCSVFSPCSTVYGLFPAVKAKTAGGGMFGRSTTTAVAGAIGGLVGIGALVGLILLCKKRRTVEGGGVIPGRSRFGSGFNWGRRSETTNGRAQPDLSALNLDTFSPFRVEETVDYRGEGAIELGDLSGVRVGGARAGEGGAQHVIGDDDDDGESDTKETGKLREAAGNVRDVGYQPPVNPFANNQLVEKEPEEFHI</sequence>
<reference evidence="10" key="1">
    <citation type="journal article" date="2023" name="Commun. Biol.">
        <title>Genome analysis of Parmales, the sister group of diatoms, reveals the evolutionary specialization of diatoms from phago-mixotrophs to photoautotrophs.</title>
        <authorList>
            <person name="Ban H."/>
            <person name="Sato S."/>
            <person name="Yoshikawa S."/>
            <person name="Yamada K."/>
            <person name="Nakamura Y."/>
            <person name="Ichinomiya M."/>
            <person name="Sato N."/>
            <person name="Blanc-Mathieu R."/>
            <person name="Endo H."/>
            <person name="Kuwata A."/>
            <person name="Ogata H."/>
        </authorList>
    </citation>
    <scope>NUCLEOTIDE SEQUENCE [LARGE SCALE GENOMIC DNA]</scope>
    <source>
        <strain evidence="10">NIES 3701</strain>
    </source>
</reference>
<keyword evidence="3" id="KW-0964">Secreted</keyword>
<comment type="subcellular location">
    <subcellularLocation>
        <location evidence="1">Secreted</location>
    </subcellularLocation>
</comment>
<keyword evidence="7" id="KW-0812">Transmembrane</keyword>
<dbReference type="EMBL" id="BRXY01000072">
    <property type="protein sequence ID" value="GMH61593.1"/>
    <property type="molecule type" value="Genomic_DNA"/>
</dbReference>
<evidence type="ECO:0000313" key="9">
    <source>
        <dbReference type="EMBL" id="GMH61593.1"/>
    </source>
</evidence>
<dbReference type="PANTHER" id="PTHR31703">
    <property type="entry name" value="UPF0669 PROTEIN C6ORF120"/>
    <property type="match status" value="1"/>
</dbReference>
<evidence type="ECO:0000256" key="2">
    <source>
        <dbReference type="ARBA" id="ARBA00008960"/>
    </source>
</evidence>
<dbReference type="GO" id="GO:0005576">
    <property type="term" value="C:extracellular region"/>
    <property type="evidence" value="ECO:0007669"/>
    <property type="project" value="UniProtKB-SubCell"/>
</dbReference>
<organism evidence="9 10">
    <name type="scientific">Triparma strigata</name>
    <dbReference type="NCBI Taxonomy" id="1606541"/>
    <lineage>
        <taxon>Eukaryota</taxon>
        <taxon>Sar</taxon>
        <taxon>Stramenopiles</taxon>
        <taxon>Ochrophyta</taxon>
        <taxon>Bolidophyceae</taxon>
        <taxon>Parmales</taxon>
        <taxon>Triparmaceae</taxon>
        <taxon>Triparma</taxon>
    </lineage>
</organism>
<keyword evidence="5" id="KW-0325">Glycoprotein</keyword>
<feature type="compositionally biased region" description="Basic and acidic residues" evidence="6">
    <location>
        <begin position="2703"/>
        <end position="2713"/>
    </location>
</feature>
<gene>
    <name evidence="9" type="ORF">TrST_g9099</name>
</gene>
<evidence type="ECO:0000256" key="8">
    <source>
        <dbReference type="SAM" id="SignalP"/>
    </source>
</evidence>
<keyword evidence="10" id="KW-1185">Reference proteome</keyword>
<dbReference type="Gene3D" id="2.60.120.380">
    <property type="match status" value="5"/>
</dbReference>
<accession>A0A9W7E0N6</accession>
<dbReference type="InterPro" id="IPR031420">
    <property type="entry name" value="UPF0669"/>
</dbReference>
<evidence type="ECO:0000256" key="6">
    <source>
        <dbReference type="SAM" id="MobiDB-lite"/>
    </source>
</evidence>
<name>A0A9W7E0N6_9STRA</name>
<feature type="region of interest" description="Disordered" evidence="6">
    <location>
        <begin position="2686"/>
        <end position="2731"/>
    </location>
</feature>
<proteinExistence type="inferred from homology"/>
<evidence type="ECO:0000256" key="7">
    <source>
        <dbReference type="SAM" id="Phobius"/>
    </source>
</evidence>
<evidence type="ECO:0000313" key="10">
    <source>
        <dbReference type="Proteomes" id="UP001165085"/>
    </source>
</evidence>
<evidence type="ECO:0000256" key="4">
    <source>
        <dbReference type="ARBA" id="ARBA00022729"/>
    </source>
</evidence>
<comment type="caution">
    <text evidence="9">The sequence shown here is derived from an EMBL/GenBank/DDBJ whole genome shotgun (WGS) entry which is preliminary data.</text>
</comment>
<evidence type="ECO:0000256" key="1">
    <source>
        <dbReference type="ARBA" id="ARBA00004613"/>
    </source>
</evidence>
<dbReference type="PANTHER" id="PTHR31703:SF2">
    <property type="entry name" value="UPF0669 PROTEIN C6ORF120"/>
    <property type="match status" value="1"/>
</dbReference>
<evidence type="ECO:0000256" key="3">
    <source>
        <dbReference type="ARBA" id="ARBA00022525"/>
    </source>
</evidence>
<keyword evidence="4 8" id="KW-0732">Signal</keyword>
<dbReference type="Proteomes" id="UP001165085">
    <property type="component" value="Unassembled WGS sequence"/>
</dbReference>
<evidence type="ECO:0000256" key="5">
    <source>
        <dbReference type="ARBA" id="ARBA00023180"/>
    </source>
</evidence>
<protein>
    <submittedName>
        <fullName evidence="9">Uncharacterized protein</fullName>
    </submittedName>
</protein>
<comment type="similarity">
    <text evidence="2">Belongs to the UPF0669 family.</text>
</comment>
<keyword evidence="7" id="KW-0472">Membrane</keyword>
<feature type="transmembrane region" description="Helical" evidence="7">
    <location>
        <begin position="2585"/>
        <end position="2605"/>
    </location>
</feature>